<comment type="caution">
    <text evidence="1">The sequence shown here is derived from an EMBL/GenBank/DDBJ whole genome shotgun (WGS) entry which is preliminary data.</text>
</comment>
<organism evidence="1 2">
    <name type="scientific">Ladona fulva</name>
    <name type="common">Scarce chaser dragonfly</name>
    <name type="synonym">Libellula fulva</name>
    <dbReference type="NCBI Taxonomy" id="123851"/>
    <lineage>
        <taxon>Eukaryota</taxon>
        <taxon>Metazoa</taxon>
        <taxon>Ecdysozoa</taxon>
        <taxon>Arthropoda</taxon>
        <taxon>Hexapoda</taxon>
        <taxon>Insecta</taxon>
        <taxon>Pterygota</taxon>
        <taxon>Palaeoptera</taxon>
        <taxon>Odonata</taxon>
        <taxon>Epiprocta</taxon>
        <taxon>Anisoptera</taxon>
        <taxon>Libelluloidea</taxon>
        <taxon>Libellulidae</taxon>
        <taxon>Ladona</taxon>
    </lineage>
</organism>
<dbReference type="OrthoDB" id="1728974at2759"/>
<keyword evidence="2" id="KW-1185">Reference proteome</keyword>
<dbReference type="EMBL" id="KZ309532">
    <property type="protein sequence ID" value="KAG8239155.1"/>
    <property type="molecule type" value="Genomic_DNA"/>
</dbReference>
<proteinExistence type="predicted"/>
<dbReference type="PANTHER" id="PTHR10492">
    <property type="match status" value="1"/>
</dbReference>
<sequence length="100" mass="11463">MNSPCMSESKCTKRYPRPYLKETQTGEDGYLKYIRQSPENGGLTVTKRSRLAMGGLNNPLPKMFQAHINMEYCNSVKSIKYVSKYVKKGNDMNVFAITRE</sequence>
<dbReference type="AlphaFoldDB" id="A0A8K0KQH0"/>
<accession>A0A8K0KQH0</accession>
<name>A0A8K0KQH0_LADFU</name>
<evidence type="ECO:0000313" key="1">
    <source>
        <dbReference type="EMBL" id="KAG8239155.1"/>
    </source>
</evidence>
<gene>
    <name evidence="1" type="ORF">J437_LFUL018039</name>
</gene>
<protein>
    <submittedName>
        <fullName evidence="1">Uncharacterized protein</fullName>
    </submittedName>
</protein>
<reference evidence="1" key="2">
    <citation type="submission" date="2017-10" db="EMBL/GenBank/DDBJ databases">
        <title>Ladona fulva Genome sequencing and assembly.</title>
        <authorList>
            <person name="Murali S."/>
            <person name="Richards S."/>
            <person name="Bandaranaike D."/>
            <person name="Bellair M."/>
            <person name="Blankenburg K."/>
            <person name="Chao H."/>
            <person name="Dinh H."/>
            <person name="Doddapaneni H."/>
            <person name="Dugan-Rocha S."/>
            <person name="Elkadiri S."/>
            <person name="Gnanaolivu R."/>
            <person name="Hernandez B."/>
            <person name="Skinner E."/>
            <person name="Javaid M."/>
            <person name="Lee S."/>
            <person name="Li M."/>
            <person name="Ming W."/>
            <person name="Munidasa M."/>
            <person name="Muniz J."/>
            <person name="Nguyen L."/>
            <person name="Hughes D."/>
            <person name="Osuji N."/>
            <person name="Pu L.-L."/>
            <person name="Puazo M."/>
            <person name="Qu C."/>
            <person name="Quiroz J."/>
            <person name="Raj R."/>
            <person name="Weissenberger G."/>
            <person name="Xin Y."/>
            <person name="Zou X."/>
            <person name="Han Y."/>
            <person name="Worley K."/>
            <person name="Muzny D."/>
            <person name="Gibbs R."/>
        </authorList>
    </citation>
    <scope>NUCLEOTIDE SEQUENCE</scope>
    <source>
        <strain evidence="1">Sampled in the wild</strain>
    </source>
</reference>
<dbReference type="Proteomes" id="UP000792457">
    <property type="component" value="Unassembled WGS sequence"/>
</dbReference>
<dbReference type="PANTHER" id="PTHR10492:SF90">
    <property type="entry name" value="ATP-DEPENDENT DNA HELICASE"/>
    <property type="match status" value="1"/>
</dbReference>
<evidence type="ECO:0000313" key="2">
    <source>
        <dbReference type="Proteomes" id="UP000792457"/>
    </source>
</evidence>
<reference evidence="1" key="1">
    <citation type="submission" date="2013-04" db="EMBL/GenBank/DDBJ databases">
        <authorList>
            <person name="Qu J."/>
            <person name="Murali S.C."/>
            <person name="Bandaranaike D."/>
            <person name="Bellair M."/>
            <person name="Blankenburg K."/>
            <person name="Chao H."/>
            <person name="Dinh H."/>
            <person name="Doddapaneni H."/>
            <person name="Downs B."/>
            <person name="Dugan-Rocha S."/>
            <person name="Elkadiri S."/>
            <person name="Gnanaolivu R.D."/>
            <person name="Hernandez B."/>
            <person name="Javaid M."/>
            <person name="Jayaseelan J.C."/>
            <person name="Lee S."/>
            <person name="Li M."/>
            <person name="Ming W."/>
            <person name="Munidasa M."/>
            <person name="Muniz J."/>
            <person name="Nguyen L."/>
            <person name="Ongeri F."/>
            <person name="Osuji N."/>
            <person name="Pu L.-L."/>
            <person name="Puazo M."/>
            <person name="Qu C."/>
            <person name="Quiroz J."/>
            <person name="Raj R."/>
            <person name="Weissenberger G."/>
            <person name="Xin Y."/>
            <person name="Zou X."/>
            <person name="Han Y."/>
            <person name="Richards S."/>
            <person name="Worley K."/>
            <person name="Muzny D."/>
            <person name="Gibbs R."/>
        </authorList>
    </citation>
    <scope>NUCLEOTIDE SEQUENCE</scope>
    <source>
        <strain evidence="1">Sampled in the wild</strain>
    </source>
</reference>